<dbReference type="GO" id="GO:0008270">
    <property type="term" value="F:zinc ion binding"/>
    <property type="evidence" value="ECO:0007669"/>
    <property type="project" value="UniProtKB-KW"/>
</dbReference>
<keyword evidence="6" id="KW-0805">Transcription regulation</keyword>
<dbReference type="AlphaFoldDB" id="A0A8C7JX68"/>
<dbReference type="PANTHER" id="PTHR10071">
    <property type="entry name" value="TRANSCRIPTION FACTOR GATA FAMILY MEMBER"/>
    <property type="match status" value="1"/>
</dbReference>
<evidence type="ECO:0000256" key="5">
    <source>
        <dbReference type="ARBA" id="ARBA00022833"/>
    </source>
</evidence>
<evidence type="ECO:0000256" key="3">
    <source>
        <dbReference type="ARBA" id="ARBA00022737"/>
    </source>
</evidence>
<feature type="domain" description="GATA-type" evidence="13">
    <location>
        <begin position="540"/>
        <end position="593"/>
    </location>
</feature>
<evidence type="ECO:0000256" key="7">
    <source>
        <dbReference type="ARBA" id="ARBA00023125"/>
    </source>
</evidence>
<dbReference type="PRINTS" id="PR00619">
    <property type="entry name" value="GATAZNFINGER"/>
</dbReference>
<organism evidence="14 15">
    <name type="scientific">Oncorhynchus kisutch</name>
    <name type="common">Coho salmon</name>
    <name type="synonym">Salmo kisutch</name>
    <dbReference type="NCBI Taxonomy" id="8019"/>
    <lineage>
        <taxon>Eukaryota</taxon>
        <taxon>Metazoa</taxon>
        <taxon>Chordata</taxon>
        <taxon>Craniata</taxon>
        <taxon>Vertebrata</taxon>
        <taxon>Euteleostomi</taxon>
        <taxon>Actinopterygii</taxon>
        <taxon>Neopterygii</taxon>
        <taxon>Teleostei</taxon>
        <taxon>Protacanthopterygii</taxon>
        <taxon>Salmoniformes</taxon>
        <taxon>Salmonidae</taxon>
        <taxon>Salmoninae</taxon>
        <taxon>Oncorhynchus</taxon>
    </lineage>
</organism>
<proteinExistence type="predicted"/>
<reference evidence="14" key="1">
    <citation type="submission" date="2025-08" db="UniProtKB">
        <authorList>
            <consortium name="Ensembl"/>
        </authorList>
    </citation>
    <scope>IDENTIFICATION</scope>
</reference>
<dbReference type="InterPro" id="IPR000679">
    <property type="entry name" value="Znf_GATA"/>
</dbReference>
<evidence type="ECO:0000256" key="4">
    <source>
        <dbReference type="ARBA" id="ARBA00022771"/>
    </source>
</evidence>
<keyword evidence="10" id="KW-0539">Nucleus</keyword>
<protein>
    <recommendedName>
        <fullName evidence="13">GATA-type domain-containing protein</fullName>
    </recommendedName>
</protein>
<comment type="subcellular location">
    <subcellularLocation>
        <location evidence="1">Nucleus</location>
    </subcellularLocation>
</comment>
<dbReference type="GO" id="GO:0000981">
    <property type="term" value="F:DNA-binding transcription factor activity, RNA polymerase II-specific"/>
    <property type="evidence" value="ECO:0007669"/>
    <property type="project" value="TreeGrafter"/>
</dbReference>
<dbReference type="InterPro" id="IPR013088">
    <property type="entry name" value="Znf_NHR/GATA"/>
</dbReference>
<feature type="region of interest" description="Disordered" evidence="12">
    <location>
        <begin position="201"/>
        <end position="226"/>
    </location>
</feature>
<dbReference type="GO" id="GO:0000122">
    <property type="term" value="P:negative regulation of transcription by RNA polymerase II"/>
    <property type="evidence" value="ECO:0007669"/>
    <property type="project" value="TreeGrafter"/>
</dbReference>
<evidence type="ECO:0000256" key="12">
    <source>
        <dbReference type="SAM" id="MobiDB-lite"/>
    </source>
</evidence>
<dbReference type="GO" id="GO:0045165">
    <property type="term" value="P:cell fate commitment"/>
    <property type="evidence" value="ECO:0007669"/>
    <property type="project" value="TreeGrafter"/>
</dbReference>
<dbReference type="CDD" id="cd00202">
    <property type="entry name" value="ZnF_GATA"/>
    <property type="match status" value="1"/>
</dbReference>
<sequence>MEGSTEQQSRWMSLPALLPPEAMFNFTTEITSLDSVQYHRATASPDSLQHHRATASPDSLQYHWALASPHSLQYHRAMAIPDSLQYHRAKASPDSLQYHWAKASPNSVQYHRATASPDSLQYHWAKASPDSAKANPDSVQYHRATASPDSLQYHWAKDSPDSLQYHWAKTSPDSVQYRWATASPDFAKASPDSLQYHWAKASPDSAKASPDSVQYPRAAASPDSLQHHRATDIPDSLQYHWAKASPDSVQYPRATASPDSLMYHWAKASPDSAKASPDSVQYHRARASLATDFLHQPYHSAESDLASLPSCISSSSHSRSAPSYGHSPVHQVYSSSSHVNSSVQWLEQGGSGGQSLSCSSSSWYNSPFSTTTSSSFSSTNSISSLTNPRAEHYSRGHGCQEIQRLQEALKGERLSPSDGGSTSFLTLNPAQGDGYPHSAQAYGHPLGFYSNSWVSGQDYSSLCSSPDAGMYPSYCYSPKLQNKINLSPPDARECVNCGGTATPLWRRDGTGHYLCNACDHKMNSQNRPLTRPKKRLMVSKSAGTHCSNCQTSTTTLWRRNASGKTVCNACGLYYKLHNINRPLTMKKEGTQTRKRKASIMNNRAKQKTGVLEAELGLYSDLSLSRLQSSDMPDHTH</sequence>
<dbReference type="Gene3D" id="3.30.50.10">
    <property type="entry name" value="Erythroid Transcription Factor GATA-1, subunit A"/>
    <property type="match status" value="2"/>
</dbReference>
<dbReference type="PANTHER" id="PTHR10071:SF190">
    <property type="entry name" value="ERYTHROID TRANSCRIPTION FACTOR"/>
    <property type="match status" value="1"/>
</dbReference>
<evidence type="ECO:0000256" key="1">
    <source>
        <dbReference type="ARBA" id="ARBA00004123"/>
    </source>
</evidence>
<evidence type="ECO:0000259" key="13">
    <source>
        <dbReference type="PROSITE" id="PS50114"/>
    </source>
</evidence>
<evidence type="ECO:0000256" key="10">
    <source>
        <dbReference type="ARBA" id="ARBA00023242"/>
    </source>
</evidence>
<dbReference type="SUPFAM" id="SSF57716">
    <property type="entry name" value="Glucocorticoid receptor-like (DNA-binding domain)"/>
    <property type="match status" value="2"/>
</dbReference>
<reference evidence="14" key="2">
    <citation type="submission" date="2025-09" db="UniProtKB">
        <authorList>
            <consortium name="Ensembl"/>
        </authorList>
    </citation>
    <scope>IDENTIFICATION</scope>
</reference>
<evidence type="ECO:0000256" key="6">
    <source>
        <dbReference type="ARBA" id="ARBA00023015"/>
    </source>
</evidence>
<dbReference type="Proteomes" id="UP000694557">
    <property type="component" value="Unassembled WGS sequence"/>
</dbReference>
<dbReference type="PROSITE" id="PS00344">
    <property type="entry name" value="GATA_ZN_FINGER_1"/>
    <property type="match status" value="1"/>
</dbReference>
<dbReference type="GO" id="GO:0000978">
    <property type="term" value="F:RNA polymerase II cis-regulatory region sequence-specific DNA binding"/>
    <property type="evidence" value="ECO:0007669"/>
    <property type="project" value="TreeGrafter"/>
</dbReference>
<evidence type="ECO:0000313" key="14">
    <source>
        <dbReference type="Ensembl" id="ENSOKIP00005095058.1"/>
    </source>
</evidence>
<feature type="compositionally biased region" description="Low complexity" evidence="12">
    <location>
        <begin position="201"/>
        <end position="212"/>
    </location>
</feature>
<dbReference type="GO" id="GO:0005634">
    <property type="term" value="C:nucleus"/>
    <property type="evidence" value="ECO:0007669"/>
    <property type="project" value="UniProtKB-SubCell"/>
</dbReference>
<evidence type="ECO:0000256" key="11">
    <source>
        <dbReference type="PROSITE-ProRule" id="PRU00094"/>
    </source>
</evidence>
<dbReference type="GeneTree" id="ENSGT00940000166313"/>
<keyword evidence="8" id="KW-0010">Activator</keyword>
<evidence type="ECO:0000256" key="9">
    <source>
        <dbReference type="ARBA" id="ARBA00023163"/>
    </source>
</evidence>
<evidence type="ECO:0000313" key="15">
    <source>
        <dbReference type="Proteomes" id="UP000694557"/>
    </source>
</evidence>
<evidence type="ECO:0000256" key="2">
    <source>
        <dbReference type="ARBA" id="ARBA00022723"/>
    </source>
</evidence>
<accession>A0A8C7JX68</accession>
<evidence type="ECO:0000256" key="8">
    <source>
        <dbReference type="ARBA" id="ARBA00023159"/>
    </source>
</evidence>
<dbReference type="SMART" id="SM00401">
    <property type="entry name" value="ZnF_GATA"/>
    <property type="match status" value="2"/>
</dbReference>
<keyword evidence="4 11" id="KW-0863">Zinc-finger</keyword>
<keyword evidence="7" id="KW-0238">DNA-binding</keyword>
<keyword evidence="9" id="KW-0804">Transcription</keyword>
<dbReference type="Pfam" id="PF00320">
    <property type="entry name" value="GATA"/>
    <property type="match status" value="2"/>
</dbReference>
<dbReference type="Ensembl" id="ENSOKIT00005101686.1">
    <property type="protein sequence ID" value="ENSOKIP00005095058.1"/>
    <property type="gene ID" value="ENSOKIG00005041596.1"/>
</dbReference>
<dbReference type="InterPro" id="IPR039355">
    <property type="entry name" value="Transcription_factor_GATA"/>
</dbReference>
<keyword evidence="5" id="KW-0862">Zinc</keyword>
<name>A0A8C7JX68_ONCKI</name>
<dbReference type="PROSITE" id="PS50114">
    <property type="entry name" value="GATA_ZN_FINGER_2"/>
    <property type="match status" value="2"/>
</dbReference>
<keyword evidence="15" id="KW-1185">Reference proteome</keyword>
<keyword evidence="2" id="KW-0479">Metal-binding</keyword>
<dbReference type="FunFam" id="3.30.50.10:FF:000002">
    <property type="entry name" value="Gata transcription factor gatad"/>
    <property type="match status" value="1"/>
</dbReference>
<keyword evidence="3" id="KW-0677">Repeat</keyword>
<dbReference type="GO" id="GO:0045944">
    <property type="term" value="P:positive regulation of transcription by RNA polymerase II"/>
    <property type="evidence" value="ECO:0007669"/>
    <property type="project" value="TreeGrafter"/>
</dbReference>
<feature type="domain" description="GATA-type" evidence="13">
    <location>
        <begin position="488"/>
        <end position="540"/>
    </location>
</feature>